<keyword evidence="6" id="KW-1185">Reference proteome</keyword>
<dbReference type="InterPro" id="IPR020046">
    <property type="entry name" value="5-3_exonucl_a-hlix_arch_N"/>
</dbReference>
<dbReference type="GO" id="GO:0003677">
    <property type="term" value="F:DNA binding"/>
    <property type="evidence" value="ECO:0007669"/>
    <property type="project" value="UniProtKB-KW"/>
</dbReference>
<dbReference type="InterPro" id="IPR036279">
    <property type="entry name" value="5-3_exonuclease_C_sf"/>
</dbReference>
<dbReference type="Pfam" id="PF01367">
    <property type="entry name" value="5_3_exonuc"/>
    <property type="match status" value="1"/>
</dbReference>
<dbReference type="Pfam" id="PF02739">
    <property type="entry name" value="5_3_exonuc_N"/>
    <property type="match status" value="1"/>
</dbReference>
<dbReference type="EMBL" id="NFZW01000001">
    <property type="protein sequence ID" value="RFA39653.1"/>
    <property type="molecule type" value="Genomic_DNA"/>
</dbReference>
<dbReference type="SUPFAM" id="SSF47807">
    <property type="entry name" value="5' to 3' exonuclease, C-terminal subdomain"/>
    <property type="match status" value="1"/>
</dbReference>
<evidence type="ECO:0000259" key="4">
    <source>
        <dbReference type="SMART" id="SM00475"/>
    </source>
</evidence>
<evidence type="ECO:0000256" key="1">
    <source>
        <dbReference type="ARBA" id="ARBA00022722"/>
    </source>
</evidence>
<evidence type="ECO:0000313" key="6">
    <source>
        <dbReference type="Proteomes" id="UP000256763"/>
    </source>
</evidence>
<dbReference type="CDD" id="cd09859">
    <property type="entry name" value="PIN_53EXO"/>
    <property type="match status" value="1"/>
</dbReference>
<keyword evidence="1" id="KW-0540">Nuclease</keyword>
<dbReference type="CDD" id="cd09898">
    <property type="entry name" value="H3TH_53EXO"/>
    <property type="match status" value="1"/>
</dbReference>
<dbReference type="GO" id="GO:0033567">
    <property type="term" value="P:DNA replication, Okazaki fragment processing"/>
    <property type="evidence" value="ECO:0007669"/>
    <property type="project" value="InterPro"/>
</dbReference>
<dbReference type="InterPro" id="IPR038969">
    <property type="entry name" value="FEN"/>
</dbReference>
<dbReference type="InterPro" id="IPR020045">
    <property type="entry name" value="DNA_polI_H3TH"/>
</dbReference>
<dbReference type="SUPFAM" id="SSF88723">
    <property type="entry name" value="PIN domain-like"/>
    <property type="match status" value="1"/>
</dbReference>
<evidence type="ECO:0000313" key="5">
    <source>
        <dbReference type="EMBL" id="RFA39653.1"/>
    </source>
</evidence>
<evidence type="ECO:0000256" key="3">
    <source>
        <dbReference type="ARBA" id="ARBA00023125"/>
    </source>
</evidence>
<dbReference type="AlphaFoldDB" id="A0A3E0X1W3"/>
<dbReference type="GO" id="GO:0008409">
    <property type="term" value="F:5'-3' exonuclease activity"/>
    <property type="evidence" value="ECO:0007669"/>
    <property type="project" value="InterPro"/>
</dbReference>
<comment type="caution">
    <text evidence="5">The sequence shown here is derived from an EMBL/GenBank/DDBJ whole genome shotgun (WGS) entry which is preliminary data.</text>
</comment>
<keyword evidence="2" id="KW-0378">Hydrolase</keyword>
<name>A0A3E0X1W3_9GAMM</name>
<dbReference type="Gene3D" id="3.40.50.1010">
    <property type="entry name" value="5'-nuclease"/>
    <property type="match status" value="1"/>
</dbReference>
<organism evidence="5 6">
    <name type="scientific">Alkalilimnicola ehrlichii</name>
    <dbReference type="NCBI Taxonomy" id="351052"/>
    <lineage>
        <taxon>Bacteria</taxon>
        <taxon>Pseudomonadati</taxon>
        <taxon>Pseudomonadota</taxon>
        <taxon>Gammaproteobacteria</taxon>
        <taxon>Chromatiales</taxon>
        <taxon>Ectothiorhodospiraceae</taxon>
        <taxon>Alkalilimnicola</taxon>
    </lineage>
</organism>
<dbReference type="GO" id="GO:0017108">
    <property type="term" value="F:5'-flap endonuclease activity"/>
    <property type="evidence" value="ECO:0007669"/>
    <property type="project" value="InterPro"/>
</dbReference>
<dbReference type="PANTHER" id="PTHR42646:SF2">
    <property type="entry name" value="5'-3' EXONUCLEASE FAMILY PROTEIN"/>
    <property type="match status" value="1"/>
</dbReference>
<protein>
    <submittedName>
        <fullName evidence="5">Flap endonuclease</fullName>
    </submittedName>
</protein>
<dbReference type="Gene3D" id="1.10.150.20">
    <property type="entry name" value="5' to 3' exonuclease, C-terminal subdomain"/>
    <property type="match status" value="1"/>
</dbReference>
<keyword evidence="3" id="KW-0238">DNA-binding</keyword>
<dbReference type="SMART" id="SM00279">
    <property type="entry name" value="HhH2"/>
    <property type="match status" value="1"/>
</dbReference>
<dbReference type="Proteomes" id="UP000256763">
    <property type="component" value="Unassembled WGS sequence"/>
</dbReference>
<proteinExistence type="predicted"/>
<gene>
    <name evidence="5" type="ORF">CAL65_02290</name>
</gene>
<sequence length="311" mass="34845">MVGDISSTNSYSNGGLDPLLPRLYLIDASVYVFRAYYSVDPAVQDAYGEPANAVFGYGMFLCELLERRRPQFVVAAFDESLTTSFRNALYPAYKANRPPAPPDLKRQFRLCRELTVALGIRTFASRRYEADDLIGSLAERCAPQGPRVFVTSDKDYAQLLQGEDRLWDVARNRWLDAAGVADTFGIRPEQVADFLGLAGDSVDNVPGVPGIGAKTAAALLAQWPSLEAVYEALDTVPTLPIRGAARVRRLLVEHREQAFLSRRLATIERYVPLCCDREDLVWRGGDRYILDDLPLPERLRQRFRRVLAEAL</sequence>
<accession>A0A3E0X1W3</accession>
<dbReference type="InterPro" id="IPR029060">
    <property type="entry name" value="PIN-like_dom_sf"/>
</dbReference>
<feature type="domain" description="5'-3' exonuclease" evidence="4">
    <location>
        <begin position="21"/>
        <end position="283"/>
    </location>
</feature>
<dbReference type="FunFam" id="1.10.150.20:FF:000003">
    <property type="entry name" value="DNA polymerase I"/>
    <property type="match status" value="1"/>
</dbReference>
<dbReference type="RefSeq" id="WP_258868867.1">
    <property type="nucleotide sequence ID" value="NZ_NFZV01000001.1"/>
</dbReference>
<dbReference type="SMART" id="SM00475">
    <property type="entry name" value="53EXOc"/>
    <property type="match status" value="1"/>
</dbReference>
<reference evidence="6" key="1">
    <citation type="submission" date="2017-05" db="EMBL/GenBank/DDBJ databases">
        <authorList>
            <person name="Sharma S."/>
            <person name="Sidhu C."/>
            <person name="Pinnaka A.K."/>
        </authorList>
    </citation>
    <scope>NUCLEOTIDE SEQUENCE [LARGE SCALE GENOMIC DNA]</scope>
    <source>
        <strain evidence="6">AK93</strain>
    </source>
</reference>
<dbReference type="PANTHER" id="PTHR42646">
    <property type="entry name" value="FLAP ENDONUCLEASE XNI"/>
    <property type="match status" value="1"/>
</dbReference>
<evidence type="ECO:0000256" key="2">
    <source>
        <dbReference type="ARBA" id="ARBA00022801"/>
    </source>
</evidence>
<dbReference type="InterPro" id="IPR008918">
    <property type="entry name" value="HhH2"/>
</dbReference>
<dbReference type="InterPro" id="IPR002421">
    <property type="entry name" value="5-3_exonuclease"/>
</dbReference>
<keyword evidence="5" id="KW-0255">Endonuclease</keyword>